<reference evidence="1 2" key="1">
    <citation type="submission" date="2018-08" db="EMBL/GenBank/DDBJ databases">
        <title>Vibrio harveyi strains pathogenic to white snook Centropomus viridis Lockington (1877) and potential probiotic bacteria.</title>
        <authorList>
            <person name="Soto-Rodriguez S."/>
            <person name="Gomez-Gil B."/>
            <person name="Lozano-Olvera R."/>
        </authorList>
    </citation>
    <scope>NUCLEOTIDE SEQUENCE [LARGE SCALE GENOMIC DNA]</scope>
    <source>
        <strain evidence="1 2">CAIM 1508</strain>
    </source>
</reference>
<dbReference type="EMBL" id="QOUW02000035">
    <property type="protein sequence ID" value="RIW12882.1"/>
    <property type="molecule type" value="Genomic_DNA"/>
</dbReference>
<evidence type="ECO:0000313" key="2">
    <source>
        <dbReference type="Proteomes" id="UP000253437"/>
    </source>
</evidence>
<proteinExistence type="predicted"/>
<gene>
    <name evidence="1" type="ORF">DS957_011955</name>
</gene>
<accession>A0A8B3DG55</accession>
<organism evidence="1 2">
    <name type="scientific">Vibrio harveyi</name>
    <name type="common">Beneckea harveyi</name>
    <dbReference type="NCBI Taxonomy" id="669"/>
    <lineage>
        <taxon>Bacteria</taxon>
        <taxon>Pseudomonadati</taxon>
        <taxon>Pseudomonadota</taxon>
        <taxon>Gammaproteobacteria</taxon>
        <taxon>Vibrionales</taxon>
        <taxon>Vibrionaceae</taxon>
        <taxon>Vibrio</taxon>
    </lineage>
</organism>
<sequence>MNKEVRVGVAIIILRDGKIMLGERIGSHGANAQ</sequence>
<protein>
    <submittedName>
        <fullName evidence="1">ADP-ribose pyrophosphatase</fullName>
    </submittedName>
</protein>
<dbReference type="Proteomes" id="UP000253437">
    <property type="component" value="Unassembled WGS sequence"/>
</dbReference>
<comment type="caution">
    <text evidence="1">The sequence shown here is derived from an EMBL/GenBank/DDBJ whole genome shotgun (WGS) entry which is preliminary data.</text>
</comment>
<evidence type="ECO:0000313" key="1">
    <source>
        <dbReference type="EMBL" id="RIW12882.1"/>
    </source>
</evidence>
<dbReference type="AlphaFoldDB" id="A0A8B3DG55"/>
<name>A0A8B3DG55_VIBHA</name>